<dbReference type="GO" id="GO:0003677">
    <property type="term" value="F:DNA binding"/>
    <property type="evidence" value="ECO:0007669"/>
    <property type="project" value="UniProtKB-KW"/>
</dbReference>
<dbReference type="SMART" id="SM00418">
    <property type="entry name" value="HTH_ARSR"/>
    <property type="match status" value="1"/>
</dbReference>
<dbReference type="PANTHER" id="PTHR33154">
    <property type="entry name" value="TRANSCRIPTIONAL REGULATOR, ARSR FAMILY"/>
    <property type="match status" value="1"/>
</dbReference>
<dbReference type="NCBIfam" id="NF033788">
    <property type="entry name" value="HTH_metalloreg"/>
    <property type="match status" value="1"/>
</dbReference>
<dbReference type="PANTHER" id="PTHR33154:SF15">
    <property type="entry name" value="REGULATORY PROTEIN ARSR"/>
    <property type="match status" value="1"/>
</dbReference>
<feature type="domain" description="HTH arsR-type" evidence="4">
    <location>
        <begin position="13"/>
        <end position="103"/>
    </location>
</feature>
<dbReference type="CDD" id="cd00090">
    <property type="entry name" value="HTH_ARSR"/>
    <property type="match status" value="1"/>
</dbReference>
<keyword evidence="2" id="KW-0238">DNA-binding</keyword>
<evidence type="ECO:0000259" key="4">
    <source>
        <dbReference type="PROSITE" id="PS50987"/>
    </source>
</evidence>
<dbReference type="InterPro" id="IPR036390">
    <property type="entry name" value="WH_DNA-bd_sf"/>
</dbReference>
<reference evidence="5 6" key="1">
    <citation type="submission" date="2019-12" db="EMBL/GenBank/DDBJ databases">
        <title>Novel species isolated from a subtropical stream in China.</title>
        <authorList>
            <person name="Lu H."/>
        </authorList>
    </citation>
    <scope>NUCLEOTIDE SEQUENCE [LARGE SCALE GENOMIC DNA]</scope>
    <source>
        <strain evidence="5 6">DS3</strain>
    </source>
</reference>
<dbReference type="InterPro" id="IPR036388">
    <property type="entry name" value="WH-like_DNA-bd_sf"/>
</dbReference>
<evidence type="ECO:0000256" key="2">
    <source>
        <dbReference type="ARBA" id="ARBA00023125"/>
    </source>
</evidence>
<dbReference type="GO" id="GO:0003700">
    <property type="term" value="F:DNA-binding transcription factor activity"/>
    <property type="evidence" value="ECO:0007669"/>
    <property type="project" value="InterPro"/>
</dbReference>
<dbReference type="InterPro" id="IPR011991">
    <property type="entry name" value="ArsR-like_HTH"/>
</dbReference>
<protein>
    <submittedName>
        <fullName evidence="5">Metalloregulator ArsR/SmtB family transcription factor</fullName>
    </submittedName>
</protein>
<keyword evidence="3" id="KW-0804">Transcription</keyword>
<dbReference type="InterPro" id="IPR001845">
    <property type="entry name" value="HTH_ArsR_DNA-bd_dom"/>
</dbReference>
<proteinExistence type="predicted"/>
<evidence type="ECO:0000256" key="3">
    <source>
        <dbReference type="ARBA" id="ARBA00023163"/>
    </source>
</evidence>
<dbReference type="InterPro" id="IPR051081">
    <property type="entry name" value="HTH_MetalResp_TranReg"/>
</dbReference>
<sequence>MASCCEVKPGAGLPAVDAEEVARLCKALAHPARVQLLCYLASYGACYFGNLADVLPLSPSTISQHVTVLKEAGLILGSSDAQRVCYCINPERIGQLKQLINAL</sequence>
<evidence type="ECO:0000313" key="6">
    <source>
        <dbReference type="Proteomes" id="UP000448575"/>
    </source>
</evidence>
<dbReference type="EMBL" id="WWCJ01000009">
    <property type="protein sequence ID" value="MYN03212.1"/>
    <property type="molecule type" value="Genomic_DNA"/>
</dbReference>
<accession>A0A6N9HJK7</accession>
<dbReference type="AlphaFoldDB" id="A0A6N9HJK7"/>
<gene>
    <name evidence="5" type="ORF">GTP41_14035</name>
</gene>
<dbReference type="Gene3D" id="1.10.10.10">
    <property type="entry name" value="Winged helix-like DNA-binding domain superfamily/Winged helix DNA-binding domain"/>
    <property type="match status" value="1"/>
</dbReference>
<keyword evidence="6" id="KW-1185">Reference proteome</keyword>
<name>A0A6N9HJK7_9BURK</name>
<dbReference type="Pfam" id="PF01022">
    <property type="entry name" value="HTH_5"/>
    <property type="match status" value="1"/>
</dbReference>
<dbReference type="PRINTS" id="PR00778">
    <property type="entry name" value="HTHARSR"/>
</dbReference>
<evidence type="ECO:0000313" key="5">
    <source>
        <dbReference type="EMBL" id="MYN03212.1"/>
    </source>
</evidence>
<dbReference type="PROSITE" id="PS50987">
    <property type="entry name" value="HTH_ARSR_2"/>
    <property type="match status" value="1"/>
</dbReference>
<comment type="caution">
    <text evidence="5">The sequence shown here is derived from an EMBL/GenBank/DDBJ whole genome shotgun (WGS) entry which is preliminary data.</text>
</comment>
<evidence type="ECO:0000256" key="1">
    <source>
        <dbReference type="ARBA" id="ARBA00023015"/>
    </source>
</evidence>
<dbReference type="SUPFAM" id="SSF46785">
    <property type="entry name" value="Winged helix' DNA-binding domain"/>
    <property type="match status" value="1"/>
</dbReference>
<keyword evidence="1" id="KW-0805">Transcription regulation</keyword>
<dbReference type="RefSeq" id="WP_161026188.1">
    <property type="nucleotide sequence ID" value="NZ_WWCJ01000009.1"/>
</dbReference>
<dbReference type="Proteomes" id="UP000448575">
    <property type="component" value="Unassembled WGS sequence"/>
</dbReference>
<organism evidence="5 6">
    <name type="scientific">Pseudoduganella guangdongensis</name>
    <dbReference type="NCBI Taxonomy" id="2692179"/>
    <lineage>
        <taxon>Bacteria</taxon>
        <taxon>Pseudomonadati</taxon>
        <taxon>Pseudomonadota</taxon>
        <taxon>Betaproteobacteria</taxon>
        <taxon>Burkholderiales</taxon>
        <taxon>Oxalobacteraceae</taxon>
        <taxon>Telluria group</taxon>
        <taxon>Pseudoduganella</taxon>
    </lineage>
</organism>